<reference evidence="1" key="1">
    <citation type="submission" date="2014-09" db="EMBL/GenBank/DDBJ databases">
        <authorList>
            <person name="Magalhaes I.L.F."/>
            <person name="Oliveira U."/>
            <person name="Santos F.R."/>
            <person name="Vidigal T.H.D.A."/>
            <person name="Brescovit A.D."/>
            <person name="Santos A.J."/>
        </authorList>
    </citation>
    <scope>NUCLEOTIDE SEQUENCE</scope>
    <source>
        <tissue evidence="1">Shoot tissue taken approximately 20 cm above the soil surface</tissue>
    </source>
</reference>
<sequence length="25" mass="2832">MSSFYNIKLSLGHTCPPVFYILVTT</sequence>
<reference evidence="1" key="2">
    <citation type="journal article" date="2015" name="Data Brief">
        <title>Shoot transcriptome of the giant reed, Arundo donax.</title>
        <authorList>
            <person name="Barrero R.A."/>
            <person name="Guerrero F.D."/>
            <person name="Moolhuijzen P."/>
            <person name="Goolsby J.A."/>
            <person name="Tidwell J."/>
            <person name="Bellgard S.E."/>
            <person name="Bellgard M.I."/>
        </authorList>
    </citation>
    <scope>NUCLEOTIDE SEQUENCE</scope>
    <source>
        <tissue evidence="1">Shoot tissue taken approximately 20 cm above the soil surface</tissue>
    </source>
</reference>
<protein>
    <submittedName>
        <fullName evidence="1">Uncharacterized protein</fullName>
    </submittedName>
</protein>
<name>A0A0A8Y7X1_ARUDO</name>
<evidence type="ECO:0000313" key="1">
    <source>
        <dbReference type="EMBL" id="JAD19807.1"/>
    </source>
</evidence>
<accession>A0A0A8Y7X1</accession>
<proteinExistence type="predicted"/>
<dbReference type="AlphaFoldDB" id="A0A0A8Y7X1"/>
<organism evidence="1">
    <name type="scientific">Arundo donax</name>
    <name type="common">Giant reed</name>
    <name type="synonym">Donax arundinaceus</name>
    <dbReference type="NCBI Taxonomy" id="35708"/>
    <lineage>
        <taxon>Eukaryota</taxon>
        <taxon>Viridiplantae</taxon>
        <taxon>Streptophyta</taxon>
        <taxon>Embryophyta</taxon>
        <taxon>Tracheophyta</taxon>
        <taxon>Spermatophyta</taxon>
        <taxon>Magnoliopsida</taxon>
        <taxon>Liliopsida</taxon>
        <taxon>Poales</taxon>
        <taxon>Poaceae</taxon>
        <taxon>PACMAD clade</taxon>
        <taxon>Arundinoideae</taxon>
        <taxon>Arundineae</taxon>
        <taxon>Arundo</taxon>
    </lineage>
</organism>
<dbReference type="EMBL" id="GBRH01278088">
    <property type="protein sequence ID" value="JAD19807.1"/>
    <property type="molecule type" value="Transcribed_RNA"/>
</dbReference>